<evidence type="ECO:0000313" key="1">
    <source>
        <dbReference type="EMBL" id="JAD36548.1"/>
    </source>
</evidence>
<reference evidence="1" key="2">
    <citation type="journal article" date="2015" name="Data Brief">
        <title>Shoot transcriptome of the giant reed, Arundo donax.</title>
        <authorList>
            <person name="Barrero R.A."/>
            <person name="Guerrero F.D."/>
            <person name="Moolhuijzen P."/>
            <person name="Goolsby J.A."/>
            <person name="Tidwell J."/>
            <person name="Bellgard S.E."/>
            <person name="Bellgard M.I."/>
        </authorList>
    </citation>
    <scope>NUCLEOTIDE SEQUENCE</scope>
    <source>
        <tissue evidence="1">Shoot tissue taken approximately 20 cm above the soil surface</tissue>
    </source>
</reference>
<reference evidence="1" key="1">
    <citation type="submission" date="2014-09" db="EMBL/GenBank/DDBJ databases">
        <authorList>
            <person name="Magalhaes I.L.F."/>
            <person name="Oliveira U."/>
            <person name="Santos F.R."/>
            <person name="Vidigal T.H.D.A."/>
            <person name="Brescovit A.D."/>
            <person name="Santos A.J."/>
        </authorList>
    </citation>
    <scope>NUCLEOTIDE SEQUENCE</scope>
    <source>
        <tissue evidence="1">Shoot tissue taken approximately 20 cm above the soil surface</tissue>
    </source>
</reference>
<dbReference type="AlphaFoldDB" id="A0A0A8ZFU8"/>
<proteinExistence type="predicted"/>
<organism evidence="1">
    <name type="scientific">Arundo donax</name>
    <name type="common">Giant reed</name>
    <name type="synonym">Donax arundinaceus</name>
    <dbReference type="NCBI Taxonomy" id="35708"/>
    <lineage>
        <taxon>Eukaryota</taxon>
        <taxon>Viridiplantae</taxon>
        <taxon>Streptophyta</taxon>
        <taxon>Embryophyta</taxon>
        <taxon>Tracheophyta</taxon>
        <taxon>Spermatophyta</taxon>
        <taxon>Magnoliopsida</taxon>
        <taxon>Liliopsida</taxon>
        <taxon>Poales</taxon>
        <taxon>Poaceae</taxon>
        <taxon>PACMAD clade</taxon>
        <taxon>Arundinoideae</taxon>
        <taxon>Arundineae</taxon>
        <taxon>Arundo</taxon>
    </lineage>
</organism>
<accession>A0A0A8ZFU8</accession>
<dbReference type="EMBL" id="GBRH01261347">
    <property type="protein sequence ID" value="JAD36548.1"/>
    <property type="molecule type" value="Transcribed_RNA"/>
</dbReference>
<protein>
    <submittedName>
        <fullName evidence="1">Uncharacterized protein</fullName>
    </submittedName>
</protein>
<sequence length="29" mass="3019">MAIRQVIDEGTIWCAAGTKELAALVMGLG</sequence>
<name>A0A0A8ZFU8_ARUDO</name>